<dbReference type="InterPro" id="IPR036388">
    <property type="entry name" value="WH-like_DNA-bd_sf"/>
</dbReference>
<accession>A0AAU7DTI1</accession>
<evidence type="ECO:0000256" key="8">
    <source>
        <dbReference type="ARBA" id="ARBA00023159"/>
    </source>
</evidence>
<keyword evidence="5" id="KW-0678">Repressor</keyword>
<evidence type="ECO:0000259" key="12">
    <source>
        <dbReference type="PROSITE" id="PS50944"/>
    </source>
</evidence>
<keyword evidence="8" id="KW-0010">Activator</keyword>
<dbReference type="FunFam" id="1.10.60.10:FF:000004">
    <property type="entry name" value="DtxR family transcriptional regulator"/>
    <property type="match status" value="1"/>
</dbReference>
<dbReference type="Pfam" id="PF01325">
    <property type="entry name" value="Fe_dep_repress"/>
    <property type="match status" value="1"/>
</dbReference>
<keyword evidence="4" id="KW-0963">Cytoplasm</keyword>
<evidence type="ECO:0000256" key="6">
    <source>
        <dbReference type="ARBA" id="ARBA00023015"/>
    </source>
</evidence>
<evidence type="ECO:0000256" key="1">
    <source>
        <dbReference type="ARBA" id="ARBA00004496"/>
    </source>
</evidence>
<dbReference type="Pfam" id="PF02742">
    <property type="entry name" value="Fe_dep_repr_C"/>
    <property type="match status" value="1"/>
</dbReference>
<dbReference type="GO" id="GO:0003677">
    <property type="term" value="F:DNA binding"/>
    <property type="evidence" value="ECO:0007669"/>
    <property type="project" value="UniProtKB-KW"/>
</dbReference>
<evidence type="ECO:0000256" key="5">
    <source>
        <dbReference type="ARBA" id="ARBA00022491"/>
    </source>
</evidence>
<sequence length="243" mass="26360">MQSDPPVTGVGPQSPISAVMQDYLKIIYSAGEWSTAPVTTKWLAARLEVAASSVSAMIGKLKALDLVDHRPYGSIELTEHGQLLGKAMVRRHRLIETYLVAELGYGWDEVHEEAEILEHAISDLMLNRIDVKLGHPTRDPHGDPIPDRDGQVRMPRAVTLDTLTPGSRGTVARLSDNDSELLRYFDEVGIVLDAVITAGAENRFGGGTALDVATTAGQQTQVTLADQALKSIWVVPDSEPETT</sequence>
<organism evidence="13">
    <name type="scientific">Jonesiaceae bacterium BS-20</name>
    <dbReference type="NCBI Taxonomy" id="3120821"/>
    <lineage>
        <taxon>Bacteria</taxon>
        <taxon>Bacillati</taxon>
        <taxon>Actinomycetota</taxon>
        <taxon>Actinomycetes</taxon>
        <taxon>Micrococcales</taxon>
        <taxon>Jonesiaceae</taxon>
    </lineage>
</organism>
<dbReference type="PANTHER" id="PTHR33238:SF11">
    <property type="entry name" value="TRANSCRIPTIONAL REGULATOR MNTR"/>
    <property type="match status" value="1"/>
</dbReference>
<dbReference type="AlphaFoldDB" id="A0AAU7DTI1"/>
<protein>
    <recommendedName>
        <fullName evidence="11">Manganese transport regulator</fullName>
    </recommendedName>
</protein>
<dbReference type="Gene3D" id="2.30.30.90">
    <property type="match status" value="1"/>
</dbReference>
<dbReference type="SUPFAM" id="SSF47979">
    <property type="entry name" value="Iron-dependent repressor protein, dimerization domain"/>
    <property type="match status" value="1"/>
</dbReference>
<dbReference type="GO" id="GO:0046983">
    <property type="term" value="F:protein dimerization activity"/>
    <property type="evidence" value="ECO:0007669"/>
    <property type="project" value="InterPro"/>
</dbReference>
<keyword evidence="10" id="KW-0464">Manganese</keyword>
<proteinExistence type="inferred from homology"/>
<gene>
    <name evidence="13" type="ORF">V5R04_12245</name>
</gene>
<keyword evidence="7" id="KW-0238">DNA-binding</keyword>
<keyword evidence="6" id="KW-0805">Transcription regulation</keyword>
<dbReference type="InterPro" id="IPR022689">
    <property type="entry name" value="Iron_dep_repressor"/>
</dbReference>
<comment type="subcellular location">
    <subcellularLocation>
        <location evidence="1">Cytoplasm</location>
    </subcellularLocation>
</comment>
<reference evidence="13" key="1">
    <citation type="submission" date="2024-02" db="EMBL/GenBank/DDBJ databases">
        <title>Tomenella chthoni gen. nov. sp. nov., a member of the family Jonesiaceae isolated from bat guano.</title>
        <authorList>
            <person name="Miller S.L."/>
            <person name="King J."/>
            <person name="Sankaranarayanan K."/>
            <person name="Lawson P.A."/>
        </authorList>
    </citation>
    <scope>NUCLEOTIDE SEQUENCE</scope>
    <source>
        <strain evidence="13">BS-20</strain>
    </source>
</reference>
<dbReference type="InterPro" id="IPR001367">
    <property type="entry name" value="Fe_dep_repressor"/>
</dbReference>
<evidence type="ECO:0000313" key="13">
    <source>
        <dbReference type="EMBL" id="XBH20980.1"/>
    </source>
</evidence>
<dbReference type="SMART" id="SM00899">
    <property type="entry name" value="FeoA"/>
    <property type="match status" value="1"/>
</dbReference>
<feature type="domain" description="HTH dtxR-type" evidence="12">
    <location>
        <begin position="16"/>
        <end position="78"/>
    </location>
</feature>
<dbReference type="InterPro" id="IPR007167">
    <property type="entry name" value="Fe-transptr_FeoA-like"/>
</dbReference>
<comment type="subunit">
    <text evidence="3">Homodimer.</text>
</comment>
<evidence type="ECO:0000256" key="7">
    <source>
        <dbReference type="ARBA" id="ARBA00023125"/>
    </source>
</evidence>
<evidence type="ECO:0000256" key="3">
    <source>
        <dbReference type="ARBA" id="ARBA00011738"/>
    </source>
</evidence>
<dbReference type="Gene3D" id="1.10.10.10">
    <property type="entry name" value="Winged helix-like DNA-binding domain superfamily/Winged helix DNA-binding domain"/>
    <property type="match status" value="1"/>
</dbReference>
<dbReference type="Pfam" id="PF04023">
    <property type="entry name" value="FeoA"/>
    <property type="match status" value="1"/>
</dbReference>
<evidence type="ECO:0000256" key="2">
    <source>
        <dbReference type="ARBA" id="ARBA00007871"/>
    </source>
</evidence>
<dbReference type="PANTHER" id="PTHR33238">
    <property type="entry name" value="IRON (METAL) DEPENDENT REPRESSOR, DTXR FAMILY"/>
    <property type="match status" value="1"/>
</dbReference>
<dbReference type="GO" id="GO:0003700">
    <property type="term" value="F:DNA-binding transcription factor activity"/>
    <property type="evidence" value="ECO:0007669"/>
    <property type="project" value="InterPro"/>
</dbReference>
<name>A0AAU7DTI1_9MICO</name>
<dbReference type="SUPFAM" id="SSF46785">
    <property type="entry name" value="Winged helix' DNA-binding domain"/>
    <property type="match status" value="1"/>
</dbReference>
<evidence type="ECO:0000256" key="10">
    <source>
        <dbReference type="ARBA" id="ARBA00023211"/>
    </source>
</evidence>
<dbReference type="InterPro" id="IPR050536">
    <property type="entry name" value="DtxR_MntR_Metal-Reg"/>
</dbReference>
<evidence type="ECO:0000256" key="4">
    <source>
        <dbReference type="ARBA" id="ARBA00022490"/>
    </source>
</evidence>
<dbReference type="InterPro" id="IPR036421">
    <property type="entry name" value="Fe_dep_repressor_sf"/>
</dbReference>
<dbReference type="GO" id="GO:0046914">
    <property type="term" value="F:transition metal ion binding"/>
    <property type="evidence" value="ECO:0007669"/>
    <property type="project" value="InterPro"/>
</dbReference>
<dbReference type="GO" id="GO:0005737">
    <property type="term" value="C:cytoplasm"/>
    <property type="evidence" value="ECO:0007669"/>
    <property type="project" value="UniProtKB-SubCell"/>
</dbReference>
<dbReference type="InterPro" id="IPR022687">
    <property type="entry name" value="HTH_DTXR"/>
</dbReference>
<keyword evidence="9" id="KW-0804">Transcription</keyword>
<dbReference type="PROSITE" id="PS50944">
    <property type="entry name" value="HTH_DTXR"/>
    <property type="match status" value="1"/>
</dbReference>
<evidence type="ECO:0000256" key="9">
    <source>
        <dbReference type="ARBA" id="ARBA00023163"/>
    </source>
</evidence>
<dbReference type="GO" id="GO:0045892">
    <property type="term" value="P:negative regulation of DNA-templated transcription"/>
    <property type="evidence" value="ECO:0007669"/>
    <property type="project" value="TreeGrafter"/>
</dbReference>
<dbReference type="InterPro" id="IPR036390">
    <property type="entry name" value="WH_DNA-bd_sf"/>
</dbReference>
<dbReference type="InterPro" id="IPR038157">
    <property type="entry name" value="FeoA_core_dom"/>
</dbReference>
<dbReference type="Gene3D" id="1.10.60.10">
    <property type="entry name" value="Iron dependent repressor, metal binding and dimerisation domain"/>
    <property type="match status" value="1"/>
</dbReference>
<evidence type="ECO:0000256" key="11">
    <source>
        <dbReference type="ARBA" id="ARBA00032593"/>
    </source>
</evidence>
<dbReference type="EMBL" id="CP146203">
    <property type="protein sequence ID" value="XBH20980.1"/>
    <property type="molecule type" value="Genomic_DNA"/>
</dbReference>
<dbReference type="SMART" id="SM00529">
    <property type="entry name" value="HTH_DTXR"/>
    <property type="match status" value="1"/>
</dbReference>
<comment type="similarity">
    <text evidence="2">Belongs to the DtxR/MntR family.</text>
</comment>